<protein>
    <recommendedName>
        <fullName evidence="7">IPT/TIG domain-containing protein</fullName>
    </recommendedName>
</protein>
<dbReference type="NCBIfam" id="TIGR02232">
    <property type="entry name" value="myxo_disulf_rpt"/>
    <property type="match status" value="1"/>
</dbReference>
<accession>A0A1F6LJJ5</accession>
<evidence type="ECO:0000256" key="4">
    <source>
        <dbReference type="SAM" id="Phobius"/>
    </source>
</evidence>
<comment type="caution">
    <text evidence="5">The sequence shown here is derived from an EMBL/GenBank/DDBJ whole genome shotgun (WGS) entry which is preliminary data.</text>
</comment>
<keyword evidence="4" id="KW-1133">Transmembrane helix</keyword>
<evidence type="ECO:0000256" key="3">
    <source>
        <dbReference type="ARBA" id="ARBA00023157"/>
    </source>
</evidence>
<feature type="transmembrane region" description="Helical" evidence="4">
    <location>
        <begin position="102"/>
        <end position="124"/>
    </location>
</feature>
<evidence type="ECO:0000256" key="2">
    <source>
        <dbReference type="ARBA" id="ARBA00022737"/>
    </source>
</evidence>
<dbReference type="InterPro" id="IPR014756">
    <property type="entry name" value="Ig_E-set"/>
</dbReference>
<reference evidence="5 6" key="1">
    <citation type="journal article" date="2016" name="Nat. Commun.">
        <title>Thousands of microbial genomes shed light on interconnected biogeochemical processes in an aquifer system.</title>
        <authorList>
            <person name="Anantharaman K."/>
            <person name="Brown C.T."/>
            <person name="Hug L.A."/>
            <person name="Sharon I."/>
            <person name="Castelle C.J."/>
            <person name="Probst A.J."/>
            <person name="Thomas B.C."/>
            <person name="Singh A."/>
            <person name="Wilkins M.J."/>
            <person name="Karaoz U."/>
            <person name="Brodie E.L."/>
            <person name="Williams K.H."/>
            <person name="Hubbard S.S."/>
            <person name="Banfield J.F."/>
        </authorList>
    </citation>
    <scope>NUCLEOTIDE SEQUENCE [LARGE SCALE GENOMIC DNA]</scope>
</reference>
<dbReference type="Pfam" id="PF18895">
    <property type="entry name" value="T4SS_pilin"/>
    <property type="match status" value="1"/>
</dbReference>
<dbReference type="InterPro" id="IPR013783">
    <property type="entry name" value="Ig-like_fold"/>
</dbReference>
<keyword evidence="2" id="KW-0677">Repeat</keyword>
<keyword evidence="4" id="KW-0472">Membrane</keyword>
<evidence type="ECO:0000313" key="5">
    <source>
        <dbReference type="EMBL" id="OGH59474.1"/>
    </source>
</evidence>
<evidence type="ECO:0008006" key="7">
    <source>
        <dbReference type="Google" id="ProtNLM"/>
    </source>
</evidence>
<organism evidence="5 6">
    <name type="scientific">Candidatus Magasanikbacteria bacterium RIFCSPHIGHO2_01_FULL_33_34</name>
    <dbReference type="NCBI Taxonomy" id="1798671"/>
    <lineage>
        <taxon>Bacteria</taxon>
        <taxon>Candidatus Magasanikiibacteriota</taxon>
    </lineage>
</organism>
<keyword evidence="4" id="KW-0812">Transmembrane</keyword>
<name>A0A1F6LJJ5_9BACT</name>
<gene>
    <name evidence="5" type="ORF">A2725_01460</name>
</gene>
<dbReference type="Proteomes" id="UP000177067">
    <property type="component" value="Unassembled WGS sequence"/>
</dbReference>
<keyword evidence="3" id="KW-1015">Disulfide bond</keyword>
<sequence>MNINLKKIKILLVALIIVFSSFFIFGSTLNVQAGTIQSDFGLEQVGDQINLGEEDLRATIARIIQVVLGILGTIALVIVIYGGVVYMTAGGNEQKLATAKKILINGAIGLVIILSAFAITSFVLTRLAGATGYGTNGTTQSCADLGGCSIANPQCCGGGTFGSCTNLDDQFVVKSITPHTPAGATGMYNFAIRAVFSQGLDPSYTTVGDVFAVVERDLLDVSAEFDITFIDAERKVVELTPNGPLAGYLGDYDISVSTDLVSSGGIDLETDTICGGFPLDAGFFVDVAIIDNQAPEVLDIIDDLDANTGDITYRGLATGSRIALPQNGSYQIGANIIDDHGVGYVEMIVQRHQNDSTPIGAPHRVVYDGPSLSRGSEAVLGNPYNFIYYLIVDGTYPLRTDAVYPNSYYTITLNVHDIDNNVRTVVSEFDVVANSCSFPDGFGADPSCRGVGTCTGDSDCLSGVCDEDVGMCLAVPIINEINPWDGAEGNWVTILGNFFGETEGNVFFDGVLANTPSCGGADVWHNDYIIVEVPGVGLPEGGGIEVRVDHNLFVVDPIANPDFFDTTGNDRGPIGAFTKNNTIIRPGLCSVLSNEPTEPYNGTNAGLPGTAVIASGQNLGNVTDTITFGGIQGSVDAWADNQIDAVVPENLNRGWVGVIARVGAESSNGIPYRIMSEDELVSPLIESIDPENITRESYVTISGQRFGNTPGVLYACTDTGMLDCLILNTSLPLECGTTWTNTQIIAEVPNGFPIGSRYLVVENGLPPNLRSVPSEADRLNVIAGAPLPSICALSPVYGSAPLPDGHAGLNIIGVNFSINPTLYFWARNSEVTNNNTWLALNGAVVPAGPELQSVLTQIPVDYAGPIPPLVQSNPLINGDGFSMQSGPIKVVANLGAGPESNSVSYAVTDCRELSTIPTGMHCCSEGGAQGSLLYESIACPDVPRDGGYVWRFTTGVIPEFRRVVEECNNNDFVFSPTPLRTHNDGENVCLNRQVAVQFTGPMEEASFVGNVSLFTCGTDDLVADPQVIFDEPSGCIPVAEVSNNYTDGGADSNSILIIRDLFPAVNGFGDLLPNTWYHVELSNDINGISSDMVLGVLTDFLTPLQRTRPCSDTTAYCFDFKTGPVGTECILEDVAIKPIDYTVARLGLVLNNRYPVDSNVEIVYQIFGRGDQECSMVSVSNYEWDWSTDLPLDATVTEEFDDTKATAFVLQEPVGGTVVIHAEDVPDAEFGADSNLNIILGPPRIVDYWPNCGEACSNAGIGARFNRDVDPSLYATGIHLYRCGNSAEGGGNTCINAIADFDPDAPVAPALPELNFNVFNDTNRSVAEIIPDTALPGDLLDPDTNYLVYFDDSIRSVARVSEVTGDILALGPALEPFMWTFKTKADGTFCMADNIDVRPDPFISYFVGEKTKYSAFAFTNPDQCSSSGQRLNPWGFGWNWGTADAEVAVVSNFQSAGELKPYCGLGCLPSGSDIVSGGISTFCGNGIVEPGEDCDIAVVGEVAGDSCSINCLRPGNTNATCGNSILETNLGEECDPGLTSSTRVGCSNTCLHIGSTRDIEEASTGQPICDGSEVTVGEDCEPGLNGEVLGRTCTSNCLHIGTGLVQEWCDDRSAWQDTDECRQAVSQCGNGELEFGEECEIIGGQFHLFDGDFGVPASDNGTVIPGIFVADFDNLCSSNCLLQNICDSVIPAPFYCDPNTQEGCKPDCTLHGSSIDRYTIPSLCGDGVVGDGEYGWCEYTVAEMAGFAIPGQNPVQSVRSVGTRLLLDPGTQLMSTLIESNIVRVRGELADLIPAQQTQLSDEADYALACGFTEYEQPDLANNHNDCRGNVNNTLGVGSNSCCYDRPERVDEYPYDGAGILDPNVVCLNSLVSVTFDGNINETTLLNNVWIARGYEVAPPVDCVDITSDIDGTLAYENNNKKSDSIFINIWNTIKRFFTWATGGQAKASITNVATVGSWCRQNLFSGLPLVNKTTDVDGNVIESRVDFYLNNLLEQNAYYTVLLKGGNNGIKDVRGVGIRSPLNNVVARTGEIDDSFMFRTGDDVCKINSINVIPAGYFYDTPNTDYNFTAVVESTSGQLISPIPGVYDWEWFWTPSADTLFTIDPDIITTGNIPNRIIASTELEGSRTAGAHATVLVDTDLVDSQVGQTFTGTAELVSFFCENPWPPRDYFPFEDEVGNNDGTTAGIFDGSTMLGTSNVNGDFFNFEMSYCADSGLVGNVVDDLPYLRPFVFNIASGLPDAENLKRFLFFNSVNDDVIGLQVFLTDSAPTILEKETLTQWFRRKIGEPTGFNQISVDGYEAMTNGSNYYISAANRPGLGELYNNIFVFSINENAQQNTYDVFEQLINSLEFNSNISNDLFCENAVDISCSTDFDCRDLLGNPLGGGTGMCSADQTKMRRDWSRFITIRNAQVAMNGYVDFGSEAPQLRAGTYIPGRTRSLWPSWGNLGQEIGGGVGIDPINRWTTCNYCHVPGSLVDGVEQLCSTDVDCAGAGEVCVTVDSQTCWDEVNSRFICPAVSSVLEYRPDVANDYMIYGRPEYFGLSDLGSFIDVSHFQIGSMCGVSGSTESPLSGSCGNGIVNGTEQCDPPGQLVDTLNACAVDVNGVPISGTLARVCNSSCNWQDSGCDVDILCGNGRVDGLEQCDDGALNGTPGNCSAMCTFSASFCGDNVVNSYCAFNNVNCTGNPNACVTSCGTNRNCLAMNVCSPVEYCDIGANNGAYLTPPTFALPSNSCSANCKQLGPRCGDGILHTGNSGAICLNNSQCFSNNCSAGVCTSAEECDDGNNISGDGCANNCRNEASAPVDNVTPDLGNCGNSNIDAGEVCDRGDGINGVQCVPGYNQGCNFCSWDCREVLYIEPNAYCGNENIDVISLVDYGGSGNINDPCTVATQVADCDSNYCSPAGFCQPLGYCTANTDCNSGYCVDNFCSRTEVCEYVRPNCVGANCPNPYIVTNSGTFELDQCSRRSGNYSLENGTYTTLTGNYECRNSCGFLYNNCIQCGSKRLTSGGIDPSLRILNPMISLHYSGGQWGTDPNGLFAKFYFRDYTEPNGPYFLTNSGSSLLVNNRVQFYAGPDLVDVMYVPSNIFYPWGETDILNGIIADNACNGSYYMCLTPQAGTENCLETSPESEFVYSYDVNNELNTVVNDFIVSPALPEGQIRVVLKWTREESQEFGGTDFGLGILSADDTLGGTDRFMQRNMATPKQICIGTELVGGYWIPDYNFANTTRSCTVWPLGLGNEGFYMHDINEGEDTFIQSMTINIPLNTAPNSLLNYGPYAVFVEAQSVAGGVPMAYFDDSDLEVYVYEYRETPAGAESFRTVFRPDITYVIEDALKSSNPAARYWHLFNIDRDATSGDYEILPLNRIATSAEQIQTGGVIGELSICGDGRIDGSEICDPAIPGQNNCLNTCDGYAVCGNGSREANEECDGSSLNCGFFEECYSNCECGPLIILPPAYCGDGIIQPPGEECDGSNAGCYALETCNVDCRCVIDVVDPPYIEP</sequence>
<feature type="transmembrane region" description="Helical" evidence="4">
    <location>
        <begin position="63"/>
        <end position="90"/>
    </location>
</feature>
<dbReference type="InterPro" id="IPR011936">
    <property type="entry name" value="Myxo_disulph_rpt"/>
</dbReference>
<evidence type="ECO:0000313" key="6">
    <source>
        <dbReference type="Proteomes" id="UP000177067"/>
    </source>
</evidence>
<keyword evidence="1" id="KW-0732">Signal</keyword>
<dbReference type="InterPro" id="IPR043993">
    <property type="entry name" value="T4SS_pilin"/>
</dbReference>
<dbReference type="EMBL" id="MFPS01000007">
    <property type="protein sequence ID" value="OGH59474.1"/>
    <property type="molecule type" value="Genomic_DNA"/>
</dbReference>
<proteinExistence type="predicted"/>
<dbReference type="SUPFAM" id="SSF81296">
    <property type="entry name" value="E set domains"/>
    <property type="match status" value="1"/>
</dbReference>
<dbReference type="Gene3D" id="2.60.40.10">
    <property type="entry name" value="Immunoglobulins"/>
    <property type="match status" value="3"/>
</dbReference>
<evidence type="ECO:0000256" key="1">
    <source>
        <dbReference type="ARBA" id="ARBA00022729"/>
    </source>
</evidence>